<evidence type="ECO:0000313" key="1">
    <source>
        <dbReference type="EMBL" id="SCL33459.1"/>
    </source>
</evidence>
<name>A0A1C6SVR5_9ACTN</name>
<sequence>MPYSTIALPPASTSVLAPVAVFVTLVKQVTLVHLPARPTVRLLRRYPYRQAMANWDDVRRIALALPETTEGGSHDGLPAWRVRDKPFAWERPLRRADLDALGDAAPDGPILGARVPDVGAKEALIADDPDVYFTTPHFDGYPAVLVRLDRIGVEELTELVTEAWYARAPKRLAAQFRADTGATA</sequence>
<dbReference type="EMBL" id="FMHV01000002">
    <property type="protein sequence ID" value="SCL33459.1"/>
    <property type="molecule type" value="Genomic_DNA"/>
</dbReference>
<gene>
    <name evidence="1" type="ORF">GA0070624_4742</name>
</gene>
<dbReference type="InterPro" id="IPR038056">
    <property type="entry name" value="YjbR-like_sf"/>
</dbReference>
<reference evidence="2" key="1">
    <citation type="submission" date="2016-06" db="EMBL/GenBank/DDBJ databases">
        <authorList>
            <person name="Varghese N."/>
            <person name="Submissions Spin"/>
        </authorList>
    </citation>
    <scope>NUCLEOTIDE SEQUENCE [LARGE SCALE GENOMIC DNA]</scope>
    <source>
        <strain evidence="2">DSM 45431</strain>
    </source>
</reference>
<dbReference type="AlphaFoldDB" id="A0A1C6SVR5"/>
<dbReference type="Proteomes" id="UP000199413">
    <property type="component" value="Unassembled WGS sequence"/>
</dbReference>
<dbReference type="InterPro" id="IPR058532">
    <property type="entry name" value="YjbR/MT2646/Rv2570-like"/>
</dbReference>
<accession>A0A1C6SVR5</accession>
<protein>
    <recommendedName>
        <fullName evidence="3">YjbR protein</fullName>
    </recommendedName>
</protein>
<evidence type="ECO:0000313" key="2">
    <source>
        <dbReference type="Proteomes" id="UP000199413"/>
    </source>
</evidence>
<dbReference type="Pfam" id="PF04237">
    <property type="entry name" value="YjbR"/>
    <property type="match status" value="1"/>
</dbReference>
<evidence type="ECO:0008006" key="3">
    <source>
        <dbReference type="Google" id="ProtNLM"/>
    </source>
</evidence>
<proteinExistence type="predicted"/>
<keyword evidence="2" id="KW-1185">Reference proteome</keyword>
<organism evidence="1 2">
    <name type="scientific">Micromonospora rhizosphaerae</name>
    <dbReference type="NCBI Taxonomy" id="568872"/>
    <lineage>
        <taxon>Bacteria</taxon>
        <taxon>Bacillati</taxon>
        <taxon>Actinomycetota</taxon>
        <taxon>Actinomycetes</taxon>
        <taxon>Micromonosporales</taxon>
        <taxon>Micromonosporaceae</taxon>
        <taxon>Micromonospora</taxon>
    </lineage>
</organism>
<dbReference type="STRING" id="568872.GA0070624_4742"/>
<dbReference type="SUPFAM" id="SSF142906">
    <property type="entry name" value="YjbR-like"/>
    <property type="match status" value="1"/>
</dbReference>